<dbReference type="SMART" id="SM00475">
    <property type="entry name" value="53EXOc"/>
    <property type="match status" value="1"/>
</dbReference>
<evidence type="ECO:0000256" key="13">
    <source>
        <dbReference type="SAM" id="MobiDB-lite"/>
    </source>
</evidence>
<dbReference type="InterPro" id="IPR036279">
    <property type="entry name" value="5-3_exonuclease_C_sf"/>
</dbReference>
<protein>
    <recommendedName>
        <fullName evidence="11 12">DNA polymerase I</fullName>
        <ecNumber evidence="11 12">2.7.7.7</ecNumber>
    </recommendedName>
</protein>
<evidence type="ECO:0000256" key="10">
    <source>
        <dbReference type="ARBA" id="ARBA00049244"/>
    </source>
</evidence>
<evidence type="ECO:0000256" key="9">
    <source>
        <dbReference type="ARBA" id="ARBA00023204"/>
    </source>
</evidence>
<dbReference type="EC" id="2.7.7.7" evidence="11 12"/>
<dbReference type="Pfam" id="PF00476">
    <property type="entry name" value="DNA_pol_A"/>
    <property type="match status" value="1"/>
</dbReference>
<dbReference type="PROSITE" id="PS00447">
    <property type="entry name" value="DNA_POLYMERASE_A"/>
    <property type="match status" value="1"/>
</dbReference>
<evidence type="ECO:0000256" key="6">
    <source>
        <dbReference type="ARBA" id="ARBA00022839"/>
    </source>
</evidence>
<dbReference type="CDD" id="cd08637">
    <property type="entry name" value="DNA_pol_A_pol_I_C"/>
    <property type="match status" value="1"/>
</dbReference>
<dbReference type="SMART" id="SM00279">
    <property type="entry name" value="HhH2"/>
    <property type="match status" value="1"/>
</dbReference>
<evidence type="ECO:0000313" key="17">
    <source>
        <dbReference type="Proteomes" id="UP001501736"/>
    </source>
</evidence>
<feature type="domain" description="5'-3' exonuclease" evidence="14">
    <location>
        <begin position="18"/>
        <end position="278"/>
    </location>
</feature>
<keyword evidence="7 12" id="KW-0239">DNA-directed DNA polymerase</keyword>
<dbReference type="PANTHER" id="PTHR10133">
    <property type="entry name" value="DNA POLYMERASE I"/>
    <property type="match status" value="1"/>
</dbReference>
<evidence type="ECO:0000313" key="16">
    <source>
        <dbReference type="EMBL" id="GAA3285778.1"/>
    </source>
</evidence>
<comment type="function">
    <text evidence="12">In addition to polymerase activity, this DNA polymerase exhibits 5'-3' exonuclease activity.</text>
</comment>
<feature type="region of interest" description="Disordered" evidence="13">
    <location>
        <begin position="475"/>
        <end position="510"/>
    </location>
</feature>
<dbReference type="NCBIfam" id="TIGR00593">
    <property type="entry name" value="pola"/>
    <property type="match status" value="1"/>
</dbReference>
<keyword evidence="2 12" id="KW-0808">Transferase</keyword>
<evidence type="ECO:0000256" key="12">
    <source>
        <dbReference type="RuleBase" id="RU004460"/>
    </source>
</evidence>
<reference evidence="17" key="1">
    <citation type="journal article" date="2019" name="Int. J. Syst. Evol. Microbiol.">
        <title>The Global Catalogue of Microorganisms (GCM) 10K type strain sequencing project: providing services to taxonomists for standard genome sequencing and annotation.</title>
        <authorList>
            <consortium name="The Broad Institute Genomics Platform"/>
            <consortium name="The Broad Institute Genome Sequencing Center for Infectious Disease"/>
            <person name="Wu L."/>
            <person name="Ma J."/>
        </authorList>
    </citation>
    <scope>NUCLEOTIDE SEQUENCE [LARGE SCALE GENOMIC DNA]</scope>
    <source>
        <strain evidence="17">JCM 11483</strain>
    </source>
</reference>
<evidence type="ECO:0000259" key="15">
    <source>
        <dbReference type="SMART" id="SM00482"/>
    </source>
</evidence>
<dbReference type="Proteomes" id="UP001501736">
    <property type="component" value="Unassembled WGS sequence"/>
</dbReference>
<dbReference type="InterPro" id="IPR029060">
    <property type="entry name" value="PIN-like_dom_sf"/>
</dbReference>
<dbReference type="InterPro" id="IPR036397">
    <property type="entry name" value="RNaseH_sf"/>
</dbReference>
<proteinExistence type="inferred from homology"/>
<dbReference type="RefSeq" id="WP_344720674.1">
    <property type="nucleotide sequence ID" value="NZ_BAAAYG010000007.1"/>
</dbReference>
<dbReference type="NCBIfam" id="NF004397">
    <property type="entry name" value="PRK05755.1"/>
    <property type="match status" value="1"/>
</dbReference>
<name>A0ABP6RDA9_9MICC</name>
<keyword evidence="5 12" id="KW-0227">DNA damage</keyword>
<dbReference type="InterPro" id="IPR043502">
    <property type="entry name" value="DNA/RNA_pol_sf"/>
</dbReference>
<dbReference type="InterPro" id="IPR001098">
    <property type="entry name" value="DNA-dir_DNA_pol_A_palm_dom"/>
</dbReference>
<dbReference type="Gene3D" id="3.30.420.10">
    <property type="entry name" value="Ribonuclease H-like superfamily/Ribonuclease H"/>
    <property type="match status" value="1"/>
</dbReference>
<dbReference type="Gene3D" id="1.20.1060.10">
    <property type="entry name" value="Taq DNA Polymerase, Chain T, domain 4"/>
    <property type="match status" value="1"/>
</dbReference>
<evidence type="ECO:0000256" key="7">
    <source>
        <dbReference type="ARBA" id="ARBA00022932"/>
    </source>
</evidence>
<dbReference type="SUPFAM" id="SSF56672">
    <property type="entry name" value="DNA/RNA polymerases"/>
    <property type="match status" value="1"/>
</dbReference>
<dbReference type="InterPro" id="IPR054690">
    <property type="entry name" value="DNA_polI_exonuclease"/>
</dbReference>
<dbReference type="SUPFAM" id="SSF53098">
    <property type="entry name" value="Ribonuclease H-like"/>
    <property type="match status" value="1"/>
</dbReference>
<evidence type="ECO:0000256" key="1">
    <source>
        <dbReference type="ARBA" id="ARBA00007705"/>
    </source>
</evidence>
<dbReference type="InterPro" id="IPR002421">
    <property type="entry name" value="5-3_exonuclease"/>
</dbReference>
<keyword evidence="8 12" id="KW-0238">DNA-binding</keyword>
<evidence type="ECO:0000256" key="4">
    <source>
        <dbReference type="ARBA" id="ARBA00022705"/>
    </source>
</evidence>
<dbReference type="EMBL" id="BAAAYG010000007">
    <property type="protein sequence ID" value="GAA3285778.1"/>
    <property type="molecule type" value="Genomic_DNA"/>
</dbReference>
<dbReference type="Gene3D" id="3.40.50.1010">
    <property type="entry name" value="5'-nuclease"/>
    <property type="match status" value="1"/>
</dbReference>
<dbReference type="PANTHER" id="PTHR10133:SF27">
    <property type="entry name" value="DNA POLYMERASE NU"/>
    <property type="match status" value="1"/>
</dbReference>
<dbReference type="CDD" id="cd06140">
    <property type="entry name" value="DNA_polA_I_Bacillus_like_exo"/>
    <property type="match status" value="1"/>
</dbReference>
<comment type="caution">
    <text evidence="16">The sequence shown here is derived from an EMBL/GenBank/DDBJ whole genome shotgun (WGS) entry which is preliminary data.</text>
</comment>
<keyword evidence="9 12" id="KW-0234">DNA repair</keyword>
<dbReference type="SMART" id="SM00482">
    <property type="entry name" value="POLAc"/>
    <property type="match status" value="1"/>
</dbReference>
<dbReference type="SUPFAM" id="SSF88723">
    <property type="entry name" value="PIN domain-like"/>
    <property type="match status" value="1"/>
</dbReference>
<dbReference type="Pfam" id="PF02739">
    <property type="entry name" value="5_3_exonuc_N"/>
    <property type="match status" value="1"/>
</dbReference>
<dbReference type="InterPro" id="IPR008918">
    <property type="entry name" value="HhH2"/>
</dbReference>
<dbReference type="Gene3D" id="1.10.150.20">
    <property type="entry name" value="5' to 3' exonuclease, C-terminal subdomain"/>
    <property type="match status" value="2"/>
</dbReference>
<dbReference type="InterPro" id="IPR020045">
    <property type="entry name" value="DNA_polI_H3TH"/>
</dbReference>
<dbReference type="InterPro" id="IPR020046">
    <property type="entry name" value="5-3_exonucl_a-hlix_arch_N"/>
</dbReference>
<dbReference type="Gene3D" id="3.30.70.370">
    <property type="match status" value="1"/>
</dbReference>
<accession>A0ABP6RDA9</accession>
<keyword evidence="12" id="KW-0378">Hydrolase</keyword>
<dbReference type="InterPro" id="IPR012337">
    <property type="entry name" value="RNaseH-like_sf"/>
</dbReference>
<sequence>MSPTRETASGGQTLETDRKLLVVDGHSMAFRAFYALPPESFVTDTGQHTNAVHGFTNMLLKLIREEKPTHVALAFDLDTPTFRHEAYEEYKAGRAKTPEEFSGQIGLIKQVAEAMRIPAITVEGYEADDIVATLATRAEEAGWRTLIVSGDRDALQLVTERTHLDYPTSGVSKSVRLDPAGVEEKYKVPPEQYRDLAALVGESADNLPGVPLVGPGVAAKWLGQYGSARGIIDHADQISGKRGENLRAALDDVERNLELNRLLCDVELPVDLEDAVLGPPDREAVEPLFDALQFDQIRDRLFDTLAERFPEAASRPTPTQRLPRVRTLDAAADVESLREAAGPVGVALCLDRSGESLSTKAKRDEAARTAEALAVVLLPPDDAAAEGEAPAEALAVSLTDAEPPVEQALADWLADPQAPKRVHDLKDAGRRLAARGLRLRGAVDDTLLSAYLIQPDRRNFDVGDLVTQHLRTSADPADWLGADEPAAGEEPAEGTSSEDPLGGEGTLFSSQDVLPGVTGGDLDAAALQVLLLHRLSPVLTEQLVERRADHLVRDLEIPLAEVLLQMELAGIAVSAERLEALDQEFADQVEDAAQAAYAAIGHEVNLGSPKQLQTVLFDELELPKTRKTKTGYSTDVESLQDLLAKTQNDFLVHLMAHRDATKLRQTVTGLVESIGDDGRIHTTYAQTVAATGRLSSLHPNLQNIPVRTAEGRRIRDAFVVGEGCESLLTADYSQIEMRIMAHLSGDEELIRAFREGEDLHSFVGARVFGVGTDEVTGEMRAKVKAMSYGLVYGLSSFGLSKQLGIGVDEARDLMNEYFERFGAVRDYLREVVEQARKDGFTSTIYGRRRYLPDLTSESRQLRQMAERAALNAPIQGSAADIIKQAMLDVDAALREQRLSSTMLLQVHDELILDVAPGEQEQVRSLVVEKMAAAADLNVPLDVNVGVGSSWHEAAH</sequence>
<dbReference type="InterPro" id="IPR002298">
    <property type="entry name" value="DNA_polymerase_A"/>
</dbReference>
<evidence type="ECO:0000256" key="5">
    <source>
        <dbReference type="ARBA" id="ARBA00022763"/>
    </source>
</evidence>
<dbReference type="PRINTS" id="PR00868">
    <property type="entry name" value="DNAPOLI"/>
</dbReference>
<organism evidence="16 17">
    <name type="scientific">Nesterenkonia halobia</name>
    <dbReference type="NCBI Taxonomy" id="37922"/>
    <lineage>
        <taxon>Bacteria</taxon>
        <taxon>Bacillati</taxon>
        <taxon>Actinomycetota</taxon>
        <taxon>Actinomycetes</taxon>
        <taxon>Micrococcales</taxon>
        <taxon>Micrococcaceae</taxon>
        <taxon>Nesterenkonia</taxon>
    </lineage>
</organism>
<feature type="domain" description="DNA-directed DNA polymerase family A palm" evidence="15">
    <location>
        <begin position="711"/>
        <end position="918"/>
    </location>
</feature>
<keyword evidence="6 12" id="KW-0269">Exonuclease</keyword>
<dbReference type="InterPro" id="IPR019760">
    <property type="entry name" value="DNA-dir_DNA_pol_A_CS"/>
</dbReference>
<dbReference type="Pfam" id="PF01367">
    <property type="entry name" value="5_3_exonuc"/>
    <property type="match status" value="1"/>
</dbReference>
<keyword evidence="3 12" id="KW-0548">Nucleotidyltransferase</keyword>
<keyword evidence="17" id="KW-1185">Reference proteome</keyword>
<dbReference type="Pfam" id="PF22619">
    <property type="entry name" value="DNA_polI_exo1"/>
    <property type="match status" value="1"/>
</dbReference>
<keyword evidence="4 12" id="KW-0235">DNA replication</keyword>
<dbReference type="CDD" id="cd09859">
    <property type="entry name" value="PIN_53EXO"/>
    <property type="match status" value="1"/>
</dbReference>
<evidence type="ECO:0000256" key="3">
    <source>
        <dbReference type="ARBA" id="ARBA00022695"/>
    </source>
</evidence>
<evidence type="ECO:0000256" key="11">
    <source>
        <dbReference type="NCBIfam" id="TIGR00593"/>
    </source>
</evidence>
<keyword evidence="6 12" id="KW-0540">Nuclease</keyword>
<evidence type="ECO:0000256" key="8">
    <source>
        <dbReference type="ARBA" id="ARBA00023125"/>
    </source>
</evidence>
<gene>
    <name evidence="12 16" type="primary">polA</name>
    <name evidence="16" type="ORF">GCM10020260_19130</name>
</gene>
<comment type="similarity">
    <text evidence="1 12">Belongs to the DNA polymerase type-A family.</text>
</comment>
<comment type="catalytic activity">
    <reaction evidence="10 12">
        <text>DNA(n) + a 2'-deoxyribonucleoside 5'-triphosphate = DNA(n+1) + diphosphate</text>
        <dbReference type="Rhea" id="RHEA:22508"/>
        <dbReference type="Rhea" id="RHEA-COMP:17339"/>
        <dbReference type="Rhea" id="RHEA-COMP:17340"/>
        <dbReference type="ChEBI" id="CHEBI:33019"/>
        <dbReference type="ChEBI" id="CHEBI:61560"/>
        <dbReference type="ChEBI" id="CHEBI:173112"/>
        <dbReference type="EC" id="2.7.7.7"/>
    </reaction>
</comment>
<dbReference type="InterPro" id="IPR018320">
    <property type="entry name" value="DNA_polymerase_1"/>
</dbReference>
<evidence type="ECO:0000256" key="2">
    <source>
        <dbReference type="ARBA" id="ARBA00022679"/>
    </source>
</evidence>
<dbReference type="CDD" id="cd09898">
    <property type="entry name" value="H3TH_53EXO"/>
    <property type="match status" value="1"/>
</dbReference>
<evidence type="ECO:0000259" key="14">
    <source>
        <dbReference type="SMART" id="SM00475"/>
    </source>
</evidence>
<dbReference type="SUPFAM" id="SSF47807">
    <property type="entry name" value="5' to 3' exonuclease, C-terminal subdomain"/>
    <property type="match status" value="1"/>
</dbReference>